<dbReference type="EMBL" id="JADEXS010000339">
    <property type="protein sequence ID" value="MBE9024951.1"/>
    <property type="molecule type" value="Genomic_DNA"/>
</dbReference>
<dbReference type="Proteomes" id="UP000622533">
    <property type="component" value="Unassembled WGS sequence"/>
</dbReference>
<proteinExistence type="predicted"/>
<reference evidence="1" key="1">
    <citation type="submission" date="2020-10" db="EMBL/GenBank/DDBJ databases">
        <authorList>
            <person name="Castelo-Branco R."/>
            <person name="Eusebio N."/>
            <person name="Adriana R."/>
            <person name="Vieira A."/>
            <person name="Brugerolle De Fraissinette N."/>
            <person name="Rezende De Castro R."/>
            <person name="Schneider M.P."/>
            <person name="Vasconcelos V."/>
            <person name="Leao P.N."/>
        </authorList>
    </citation>
    <scope>NUCLEOTIDE SEQUENCE</scope>
    <source>
        <strain evidence="1">LEGE 12446</strain>
    </source>
</reference>
<sequence>MTLISNFCADSVYLQAISLNNLLYEREQRVEDRRYANDLADGALIVAAS</sequence>
<protein>
    <submittedName>
        <fullName evidence="1">Uncharacterized protein</fullName>
    </submittedName>
</protein>
<evidence type="ECO:0000313" key="1">
    <source>
        <dbReference type="EMBL" id="MBE9024951.1"/>
    </source>
</evidence>
<dbReference type="RefSeq" id="WP_193919674.1">
    <property type="nucleotide sequence ID" value="NZ_JADEXS020000002.1"/>
</dbReference>
<keyword evidence="2" id="KW-1185">Reference proteome</keyword>
<comment type="caution">
    <text evidence="1">The sequence shown here is derived from an EMBL/GenBank/DDBJ whole genome shotgun (WGS) entry which is preliminary data.</text>
</comment>
<gene>
    <name evidence="1" type="ORF">IQ276_21775</name>
</gene>
<name>A0A8J6ZUF7_DESMC</name>
<accession>A0A8J6ZUF7</accession>
<evidence type="ECO:0000313" key="2">
    <source>
        <dbReference type="Proteomes" id="UP000622533"/>
    </source>
</evidence>
<organism evidence="1 2">
    <name type="scientific">Desmonostoc muscorum LEGE 12446</name>
    <dbReference type="NCBI Taxonomy" id="1828758"/>
    <lineage>
        <taxon>Bacteria</taxon>
        <taxon>Bacillati</taxon>
        <taxon>Cyanobacteriota</taxon>
        <taxon>Cyanophyceae</taxon>
        <taxon>Nostocales</taxon>
        <taxon>Nostocaceae</taxon>
        <taxon>Desmonostoc</taxon>
    </lineage>
</organism>
<dbReference type="AlphaFoldDB" id="A0A8J6ZUF7"/>